<reference evidence="3 4" key="1">
    <citation type="submission" date="2019-02" db="EMBL/GenBank/DDBJ databases">
        <title>Deep-cultivation of Planctomycetes and their phenomic and genomic characterization uncovers novel biology.</title>
        <authorList>
            <person name="Wiegand S."/>
            <person name="Jogler M."/>
            <person name="Boedeker C."/>
            <person name="Pinto D."/>
            <person name="Vollmers J."/>
            <person name="Rivas-Marin E."/>
            <person name="Kohn T."/>
            <person name="Peeters S.H."/>
            <person name="Heuer A."/>
            <person name="Rast P."/>
            <person name="Oberbeckmann S."/>
            <person name="Bunk B."/>
            <person name="Jeske O."/>
            <person name="Meyerdierks A."/>
            <person name="Storesund J.E."/>
            <person name="Kallscheuer N."/>
            <person name="Luecker S."/>
            <person name="Lage O.M."/>
            <person name="Pohl T."/>
            <person name="Merkel B.J."/>
            <person name="Hornburger P."/>
            <person name="Mueller R.-W."/>
            <person name="Bruemmer F."/>
            <person name="Labrenz M."/>
            <person name="Spormann A.M."/>
            <person name="Op Den Camp H."/>
            <person name="Overmann J."/>
            <person name="Amann R."/>
            <person name="Jetten M.S.M."/>
            <person name="Mascher T."/>
            <person name="Medema M.H."/>
            <person name="Devos D.P."/>
            <person name="Kaster A.-K."/>
            <person name="Ovreas L."/>
            <person name="Rohde M."/>
            <person name="Galperin M.Y."/>
            <person name="Jogler C."/>
        </authorList>
    </citation>
    <scope>NUCLEOTIDE SEQUENCE [LARGE SCALE GENOMIC DNA]</scope>
    <source>
        <strain evidence="3 4">CA85</strain>
    </source>
</reference>
<evidence type="ECO:0000256" key="1">
    <source>
        <dbReference type="SAM" id="SignalP"/>
    </source>
</evidence>
<evidence type="ECO:0000313" key="4">
    <source>
        <dbReference type="Proteomes" id="UP000318053"/>
    </source>
</evidence>
<proteinExistence type="predicted"/>
<dbReference type="InterPro" id="IPR013424">
    <property type="entry name" value="Ice-binding_C"/>
</dbReference>
<feature type="signal peptide" evidence="1">
    <location>
        <begin position="1"/>
        <end position="20"/>
    </location>
</feature>
<name>A0A5C5XQN4_9BACT</name>
<dbReference type="Pfam" id="PF20597">
    <property type="entry name" value="pAdhesive_15"/>
    <property type="match status" value="1"/>
</dbReference>
<organism evidence="3 4">
    <name type="scientific">Allorhodopirellula solitaria</name>
    <dbReference type="NCBI Taxonomy" id="2527987"/>
    <lineage>
        <taxon>Bacteria</taxon>
        <taxon>Pseudomonadati</taxon>
        <taxon>Planctomycetota</taxon>
        <taxon>Planctomycetia</taxon>
        <taxon>Pirellulales</taxon>
        <taxon>Pirellulaceae</taxon>
        <taxon>Allorhodopirellula</taxon>
    </lineage>
</organism>
<dbReference type="EMBL" id="SJPK01000009">
    <property type="protein sequence ID" value="TWT64723.1"/>
    <property type="molecule type" value="Genomic_DNA"/>
</dbReference>
<accession>A0A5C5XQN4</accession>
<dbReference type="NCBIfam" id="TIGR04215">
    <property type="entry name" value="choice_anch_A"/>
    <property type="match status" value="1"/>
</dbReference>
<evidence type="ECO:0000313" key="3">
    <source>
        <dbReference type="EMBL" id="TWT64723.1"/>
    </source>
</evidence>
<comment type="caution">
    <text evidence="3">The sequence shown here is derived from an EMBL/GenBank/DDBJ whole genome shotgun (WGS) entry which is preliminary data.</text>
</comment>
<dbReference type="RefSeq" id="WP_146392588.1">
    <property type="nucleotide sequence ID" value="NZ_SJPK01000009.1"/>
</dbReference>
<feature type="domain" description="Choice-of-anchor A" evidence="2">
    <location>
        <begin position="20"/>
        <end position="282"/>
    </location>
</feature>
<dbReference type="InterPro" id="IPR026588">
    <property type="entry name" value="Choice_anch_A"/>
</dbReference>
<dbReference type="OrthoDB" id="8718058at2"/>
<dbReference type="AlphaFoldDB" id="A0A5C5XQN4"/>
<keyword evidence="4" id="KW-1185">Reference proteome</keyword>
<gene>
    <name evidence="3" type="ORF">CA85_35080</name>
</gene>
<keyword evidence="1" id="KW-0732">Signal</keyword>
<protein>
    <recommendedName>
        <fullName evidence="2">Choice-of-anchor A domain-containing protein</fullName>
    </recommendedName>
</protein>
<dbReference type="NCBIfam" id="TIGR02595">
    <property type="entry name" value="PEP_CTERM"/>
    <property type="match status" value="1"/>
</dbReference>
<dbReference type="Proteomes" id="UP000318053">
    <property type="component" value="Unassembled WGS sequence"/>
</dbReference>
<feature type="chain" id="PRO_5023095565" description="Choice-of-anchor A domain-containing protein" evidence="1">
    <location>
        <begin position="21"/>
        <end position="334"/>
    </location>
</feature>
<evidence type="ECO:0000259" key="2">
    <source>
        <dbReference type="Pfam" id="PF20597"/>
    </source>
</evidence>
<sequence length="334" mass="35351" precursor="true">MIRHLIVVGSLLLSAASASAGVLKDFNLIAFGNVSGKSHVHGRSLIFGDIVKGTMDFAQDKLVDSGPVTPGASYENDGLILGGQLKTNIKVNNGNAKLKEAQIAGAKIDNAKTIYDADGVQAILDDARAEVDRLTSYFDTLNANSKTDLADMNNAKFITTPGKDGVAVFDLTEQVGQPYFFDRKNGGASLVGDPEPTGDLFLIKDDATSINFLSGLNLNMNEFNKASFLDRIVWYFPNATTVNVNGALNGALIAPNATIDFQSNITGTVVGNNVVLSAEIHLPNLALPPLPTVPPTPPTSAAPEPASIASFGVLLCAALAHRRHRRRAKRSQIA</sequence>